<dbReference type="InterPro" id="IPR011990">
    <property type="entry name" value="TPR-like_helical_dom_sf"/>
</dbReference>
<dbReference type="InterPro" id="IPR036047">
    <property type="entry name" value="F-box-like_dom_sf"/>
</dbReference>
<feature type="domain" description="F-box" evidence="1">
    <location>
        <begin position="144"/>
        <end position="191"/>
    </location>
</feature>
<dbReference type="GeneID" id="27716798"/>
<dbReference type="SUPFAM" id="SSF48452">
    <property type="entry name" value="TPR-like"/>
    <property type="match status" value="1"/>
</dbReference>
<dbReference type="OrthoDB" id="629492at2759"/>
<dbReference type="Pfam" id="PF00646">
    <property type="entry name" value="F-box"/>
    <property type="match status" value="1"/>
</dbReference>
<dbReference type="STRING" id="1442371.A0A0D2K9X9"/>
<dbReference type="VEuPathDB" id="FungiDB:Z520_11052"/>
<dbReference type="RefSeq" id="XP_016627321.1">
    <property type="nucleotide sequence ID" value="XM_016781543.1"/>
</dbReference>
<gene>
    <name evidence="2" type="ORF">Z520_11052</name>
</gene>
<organism evidence="2 3">
    <name type="scientific">Fonsecaea multimorphosa CBS 102226</name>
    <dbReference type="NCBI Taxonomy" id="1442371"/>
    <lineage>
        <taxon>Eukaryota</taxon>
        <taxon>Fungi</taxon>
        <taxon>Dikarya</taxon>
        <taxon>Ascomycota</taxon>
        <taxon>Pezizomycotina</taxon>
        <taxon>Eurotiomycetes</taxon>
        <taxon>Chaetothyriomycetidae</taxon>
        <taxon>Chaetothyriales</taxon>
        <taxon>Herpotrichiellaceae</taxon>
        <taxon>Fonsecaea</taxon>
    </lineage>
</organism>
<name>A0A0D2K9X9_9EURO</name>
<dbReference type="Gene3D" id="1.20.1280.50">
    <property type="match status" value="1"/>
</dbReference>
<dbReference type="SUPFAM" id="SSF52047">
    <property type="entry name" value="RNI-like"/>
    <property type="match status" value="1"/>
</dbReference>
<accession>A0A0D2K9X9</accession>
<keyword evidence="3" id="KW-1185">Reference proteome</keyword>
<dbReference type="InterPro" id="IPR001810">
    <property type="entry name" value="F-box_dom"/>
</dbReference>
<dbReference type="InterPro" id="IPR032675">
    <property type="entry name" value="LRR_dom_sf"/>
</dbReference>
<dbReference type="AlphaFoldDB" id="A0A0D2K9X9"/>
<reference evidence="2 3" key="1">
    <citation type="submission" date="2015-01" db="EMBL/GenBank/DDBJ databases">
        <title>The Genome Sequence of Fonsecaea multimorphosa CBS 102226.</title>
        <authorList>
            <consortium name="The Broad Institute Genomics Platform"/>
            <person name="Cuomo C."/>
            <person name="de Hoog S."/>
            <person name="Gorbushina A."/>
            <person name="Stielow B."/>
            <person name="Teixiera M."/>
            <person name="Abouelleil A."/>
            <person name="Chapman S.B."/>
            <person name="Priest M."/>
            <person name="Young S.K."/>
            <person name="Wortman J."/>
            <person name="Nusbaum C."/>
            <person name="Birren B."/>
        </authorList>
    </citation>
    <scope>NUCLEOTIDE SEQUENCE [LARGE SCALE GENOMIC DNA]</scope>
    <source>
        <strain evidence="2 3">CBS 102226</strain>
    </source>
</reference>
<sequence>MVSENPRKQIRHLLEDCLSAAKRHDYAVALTAVNDALKAHETDKSIPLVQILEHRVAVYLRMDLLDQALKDGKAMIRLDPKDARGYIRSGIAERRKNNKPAATKYFEHGLKRVPPSDPNHALLVREMEETAQQMRTEIVLSRAKDPLSVLPIEVIEIVISFLDYRSNIRLLRVSRSWNKIVTSSHPLIDTLAFPNSTKPITPKWLVAALKRCSTLKTVKLSVLTSPAATYLGSVLQQGGRFPALEYFEWLDIESSQSRLWLPVCQYDLRVIIIDCQKSSVPVERVDTVLRRCRSLETAKFQYVTGPTGGRVSLHSNSLREIELHFSDMISLDSDAISFVCPELRSLSYKFVRSPIIGILDLSHMRKLRSLSVSNIKLTAMSLPASLVQLRLVSCMFLGHIFDAVDHHPTLNELEDLQVHDCTLFPVCLLISIQKTKPGKLSKCSVTATEVAARDLVMMMSTPWFQTLKYLRIVDFDFISPYAFQYIKDCLALEEVCLEKAAKLGTFVSDLIREAAHLRKVSLLDCPNVGRDLIPWAKERGVEVEIIQRDRPLGSGRRVVETY</sequence>
<evidence type="ECO:0000313" key="2">
    <source>
        <dbReference type="EMBL" id="KIX93198.1"/>
    </source>
</evidence>
<dbReference type="Gene3D" id="3.80.10.10">
    <property type="entry name" value="Ribonuclease Inhibitor"/>
    <property type="match status" value="1"/>
</dbReference>
<dbReference type="SMART" id="SM00256">
    <property type="entry name" value="FBOX"/>
    <property type="match status" value="1"/>
</dbReference>
<evidence type="ECO:0000259" key="1">
    <source>
        <dbReference type="PROSITE" id="PS50181"/>
    </source>
</evidence>
<evidence type="ECO:0000313" key="3">
    <source>
        <dbReference type="Proteomes" id="UP000053411"/>
    </source>
</evidence>
<dbReference type="Proteomes" id="UP000053411">
    <property type="component" value="Unassembled WGS sequence"/>
</dbReference>
<proteinExistence type="predicted"/>
<dbReference type="Gene3D" id="1.25.40.10">
    <property type="entry name" value="Tetratricopeptide repeat domain"/>
    <property type="match status" value="1"/>
</dbReference>
<protein>
    <recommendedName>
        <fullName evidence="1">F-box domain-containing protein</fullName>
    </recommendedName>
</protein>
<dbReference type="PROSITE" id="PS50181">
    <property type="entry name" value="FBOX"/>
    <property type="match status" value="1"/>
</dbReference>
<dbReference type="SUPFAM" id="SSF81383">
    <property type="entry name" value="F-box domain"/>
    <property type="match status" value="1"/>
</dbReference>
<dbReference type="EMBL" id="KN848096">
    <property type="protein sequence ID" value="KIX93198.1"/>
    <property type="molecule type" value="Genomic_DNA"/>
</dbReference>